<feature type="transmembrane region" description="Helical" evidence="4">
    <location>
        <begin position="335"/>
        <end position="355"/>
    </location>
</feature>
<gene>
    <name evidence="6" type="ORF">CAEBREN_16055</name>
</gene>
<reference evidence="7" key="1">
    <citation type="submission" date="2011-07" db="EMBL/GenBank/DDBJ databases">
        <authorList>
            <consortium name="Caenorhabditis brenneri Sequencing and Analysis Consortium"/>
            <person name="Wilson R.K."/>
        </authorList>
    </citation>
    <scope>NUCLEOTIDE SEQUENCE [LARGE SCALE GENOMIC DNA]</scope>
    <source>
        <strain evidence="7">PB2801</strain>
    </source>
</reference>
<name>G0N818_CAEBE</name>
<evidence type="ECO:0000256" key="4">
    <source>
        <dbReference type="SAM" id="Phobius"/>
    </source>
</evidence>
<dbReference type="Gene3D" id="3.30.40.10">
    <property type="entry name" value="Zinc/RING finger domain, C3HC4 (zinc finger)"/>
    <property type="match status" value="1"/>
</dbReference>
<evidence type="ECO:0000313" key="6">
    <source>
        <dbReference type="EMBL" id="EGT55034.1"/>
    </source>
</evidence>
<dbReference type="SMART" id="SM00184">
    <property type="entry name" value="RING"/>
    <property type="match status" value="1"/>
</dbReference>
<feature type="domain" description="RING-type" evidence="5">
    <location>
        <begin position="415"/>
        <end position="460"/>
    </location>
</feature>
<dbReference type="HOGENOM" id="CLU_026040_0_0_1"/>
<evidence type="ECO:0000256" key="2">
    <source>
        <dbReference type="ARBA" id="ARBA00022833"/>
    </source>
</evidence>
<keyword evidence="2" id="KW-0862">Zinc</keyword>
<feature type="transmembrane region" description="Helical" evidence="4">
    <location>
        <begin position="12"/>
        <end position="37"/>
    </location>
</feature>
<evidence type="ECO:0000259" key="5">
    <source>
        <dbReference type="PROSITE" id="PS50089"/>
    </source>
</evidence>
<feature type="transmembrane region" description="Helical" evidence="4">
    <location>
        <begin position="367"/>
        <end position="387"/>
    </location>
</feature>
<keyword evidence="4" id="KW-0812">Transmembrane</keyword>
<proteinExistence type="predicted"/>
<dbReference type="STRING" id="135651.G0N818"/>
<organism evidence="7">
    <name type="scientific">Caenorhabditis brenneri</name>
    <name type="common">Nematode worm</name>
    <dbReference type="NCBI Taxonomy" id="135651"/>
    <lineage>
        <taxon>Eukaryota</taxon>
        <taxon>Metazoa</taxon>
        <taxon>Ecdysozoa</taxon>
        <taxon>Nematoda</taxon>
        <taxon>Chromadorea</taxon>
        <taxon>Rhabditida</taxon>
        <taxon>Rhabditina</taxon>
        <taxon>Rhabditomorpha</taxon>
        <taxon>Rhabditoidea</taxon>
        <taxon>Rhabditidae</taxon>
        <taxon>Peloderinae</taxon>
        <taxon>Caenorhabditis</taxon>
    </lineage>
</organism>
<feature type="transmembrane region" description="Helical" evidence="4">
    <location>
        <begin position="116"/>
        <end position="135"/>
    </location>
</feature>
<accession>G0N818</accession>
<protein>
    <recommendedName>
        <fullName evidence="5">RING-type domain-containing protein</fullName>
    </recommendedName>
</protein>
<keyword evidence="7" id="KW-1185">Reference proteome</keyword>
<dbReference type="PANTHER" id="PTHR47156">
    <property type="entry name" value="PROTEIN CBG20824"/>
    <property type="match status" value="1"/>
</dbReference>
<sequence length="494" mass="55992">MPRMFVSIPDIIQCLYLITLPTMAIIGFIYCVCSFITASKWIAVGAIILSWLLLIGIGLILKGLLLFLFKKCPVGELAQCKISLLMGWGGSLAFGWAPRVLVFFVYGLGKDYYLELLWYIVFVSLGGISLLWALFVTEYKKKCQVVYQKTDKLPWILFVVNCLVLLATVKLGLINFFTDPIVKTQLGLSIICAACSIELGQILCGKVKLHEEEMSENPSNLENGGLEPINVRGSEVESLLQSEISQKEMWSDLTQRLREADPTNIVLFIYIFSFLFTILYGSYRVFFGDPVTPEEHIFGQSVVLSWMVIVVFMIILRAIVRYYHQKKNLNKLEQCRNFMLITLGGFAVFGFVPRIMAPFCSGSNFKLVSLLFFFICAISTIEFLHVLQGKIEMTDEDEDEELEWLLVPQASRFKCNMCHKKFNRTARIPRILKECGHTICEECGNKLWNESTGTLQCPFCLIVTFNKGPANLLPTNFAVMGTVQLNSFQNLIDV</sequence>
<dbReference type="InterPro" id="IPR013083">
    <property type="entry name" value="Znf_RING/FYVE/PHD"/>
</dbReference>
<dbReference type="InterPro" id="IPR036259">
    <property type="entry name" value="MFS_trans_sf"/>
</dbReference>
<keyword evidence="1 3" id="KW-0863">Zinc-finger</keyword>
<evidence type="ECO:0000313" key="7">
    <source>
        <dbReference type="Proteomes" id="UP000008068"/>
    </source>
</evidence>
<dbReference type="Proteomes" id="UP000008068">
    <property type="component" value="Unassembled WGS sequence"/>
</dbReference>
<dbReference type="InterPro" id="IPR001841">
    <property type="entry name" value="Znf_RING"/>
</dbReference>
<dbReference type="PANTHER" id="PTHR47156:SF7">
    <property type="entry name" value="RING-TYPE DOMAIN-CONTAINING PROTEIN"/>
    <property type="match status" value="1"/>
</dbReference>
<evidence type="ECO:0000256" key="3">
    <source>
        <dbReference type="PROSITE-ProRule" id="PRU00175"/>
    </source>
</evidence>
<feature type="transmembrane region" description="Helical" evidence="4">
    <location>
        <begin position="81"/>
        <end position="104"/>
    </location>
</feature>
<dbReference type="SUPFAM" id="SSF57850">
    <property type="entry name" value="RING/U-box"/>
    <property type="match status" value="1"/>
</dbReference>
<keyword evidence="4" id="KW-1133">Transmembrane helix</keyword>
<feature type="transmembrane region" description="Helical" evidence="4">
    <location>
        <begin position="265"/>
        <end position="283"/>
    </location>
</feature>
<dbReference type="AlphaFoldDB" id="G0N818"/>
<dbReference type="GO" id="GO:0008270">
    <property type="term" value="F:zinc ion binding"/>
    <property type="evidence" value="ECO:0007669"/>
    <property type="project" value="UniProtKB-KW"/>
</dbReference>
<dbReference type="InParanoid" id="G0N818"/>
<keyword evidence="1 3" id="KW-0479">Metal-binding</keyword>
<dbReference type="InterPro" id="IPR052667">
    <property type="entry name" value="E3_ubiquitin-ligase_RING"/>
</dbReference>
<dbReference type="eggNOG" id="KOG4185">
    <property type="taxonomic scope" value="Eukaryota"/>
</dbReference>
<feature type="transmembrane region" description="Helical" evidence="4">
    <location>
        <begin position="155"/>
        <end position="174"/>
    </location>
</feature>
<dbReference type="EMBL" id="GL379849">
    <property type="protein sequence ID" value="EGT55034.1"/>
    <property type="molecule type" value="Genomic_DNA"/>
</dbReference>
<feature type="transmembrane region" description="Helical" evidence="4">
    <location>
        <begin position="303"/>
        <end position="323"/>
    </location>
</feature>
<dbReference type="PROSITE" id="PS50089">
    <property type="entry name" value="ZF_RING_2"/>
    <property type="match status" value="1"/>
</dbReference>
<dbReference type="SUPFAM" id="SSF103473">
    <property type="entry name" value="MFS general substrate transporter"/>
    <property type="match status" value="1"/>
</dbReference>
<evidence type="ECO:0000256" key="1">
    <source>
        <dbReference type="ARBA" id="ARBA00022771"/>
    </source>
</evidence>
<feature type="transmembrane region" description="Helical" evidence="4">
    <location>
        <begin position="43"/>
        <end position="69"/>
    </location>
</feature>
<dbReference type="Pfam" id="PF14634">
    <property type="entry name" value="zf-RING_5"/>
    <property type="match status" value="1"/>
</dbReference>
<keyword evidence="4" id="KW-0472">Membrane</keyword>